<feature type="domain" description="LamG-like jellyroll fold" evidence="3">
    <location>
        <begin position="22"/>
        <end position="154"/>
    </location>
</feature>
<organism evidence="4 5">
    <name type="scientific">Pseudobythopirellula maris</name>
    <dbReference type="NCBI Taxonomy" id="2527991"/>
    <lineage>
        <taxon>Bacteria</taxon>
        <taxon>Pseudomonadati</taxon>
        <taxon>Planctomycetota</taxon>
        <taxon>Planctomycetia</taxon>
        <taxon>Pirellulales</taxon>
        <taxon>Lacipirellulaceae</taxon>
        <taxon>Pseudobythopirellula</taxon>
    </lineage>
</organism>
<dbReference type="InterPro" id="IPR013320">
    <property type="entry name" value="ConA-like_dom_sf"/>
</dbReference>
<evidence type="ECO:0000313" key="5">
    <source>
        <dbReference type="Proteomes" id="UP000315440"/>
    </source>
</evidence>
<dbReference type="InterPro" id="IPR006558">
    <property type="entry name" value="LamG-like"/>
</dbReference>
<proteinExistence type="predicted"/>
<name>A0A5C5ZVG6_9BACT</name>
<dbReference type="Pfam" id="PF13385">
    <property type="entry name" value="Laminin_G_3"/>
    <property type="match status" value="1"/>
</dbReference>
<dbReference type="EMBL" id="SJPQ01000001">
    <property type="protein sequence ID" value="TWT90997.1"/>
    <property type="molecule type" value="Genomic_DNA"/>
</dbReference>
<dbReference type="SUPFAM" id="SSF49899">
    <property type="entry name" value="Concanavalin A-like lectins/glucanases"/>
    <property type="match status" value="1"/>
</dbReference>
<dbReference type="AlphaFoldDB" id="A0A5C5ZVG6"/>
<keyword evidence="5" id="KW-1185">Reference proteome</keyword>
<evidence type="ECO:0000259" key="3">
    <source>
        <dbReference type="SMART" id="SM00560"/>
    </source>
</evidence>
<evidence type="ECO:0000313" key="4">
    <source>
        <dbReference type="EMBL" id="TWT90997.1"/>
    </source>
</evidence>
<dbReference type="SMART" id="SM00560">
    <property type="entry name" value="LamGL"/>
    <property type="match status" value="1"/>
</dbReference>
<dbReference type="RefSeq" id="WP_146398350.1">
    <property type="nucleotide sequence ID" value="NZ_SJPQ01000001.1"/>
</dbReference>
<keyword evidence="1" id="KW-0732">Signal</keyword>
<dbReference type="Gene3D" id="2.60.120.200">
    <property type="match status" value="1"/>
</dbReference>
<keyword evidence="2" id="KW-1015">Disulfide bond</keyword>
<sequence length="260" mass="27011">MAITIHGGSHLSGGLAPGVGETPLTIACWFRPATLQTAVLLSCCNGSESDEYFSLGVQSDGVLRAAVRSGAFTPLDTTVTYPSNDWSHGAAVFESAVSRRVYLNGGAKQSQASEAAPSGVDVLGVGLLARDGTNFPFSGALAEVAIWKAALTDAEVAALGKGVSPRALTNRLDELVVYQDLVRLEGVAPLGIGLTPSGTIGGERHPAILYPHGDGMSRWSASPSIYRGEAFGVRLANAEQSSPRLAGFGSTEERLLTEVR</sequence>
<gene>
    <name evidence="4" type="ORF">Mal64_13960</name>
</gene>
<accession>A0A5C5ZVG6</accession>
<reference evidence="4 5" key="1">
    <citation type="submission" date="2019-02" db="EMBL/GenBank/DDBJ databases">
        <title>Deep-cultivation of Planctomycetes and their phenomic and genomic characterization uncovers novel biology.</title>
        <authorList>
            <person name="Wiegand S."/>
            <person name="Jogler M."/>
            <person name="Boedeker C."/>
            <person name="Pinto D."/>
            <person name="Vollmers J."/>
            <person name="Rivas-Marin E."/>
            <person name="Kohn T."/>
            <person name="Peeters S.H."/>
            <person name="Heuer A."/>
            <person name="Rast P."/>
            <person name="Oberbeckmann S."/>
            <person name="Bunk B."/>
            <person name="Jeske O."/>
            <person name="Meyerdierks A."/>
            <person name="Storesund J.E."/>
            <person name="Kallscheuer N."/>
            <person name="Luecker S."/>
            <person name="Lage O.M."/>
            <person name="Pohl T."/>
            <person name="Merkel B.J."/>
            <person name="Hornburger P."/>
            <person name="Mueller R.-W."/>
            <person name="Bruemmer F."/>
            <person name="Labrenz M."/>
            <person name="Spormann A.M."/>
            <person name="Op Den Camp H."/>
            <person name="Overmann J."/>
            <person name="Amann R."/>
            <person name="Jetten M.S.M."/>
            <person name="Mascher T."/>
            <person name="Medema M.H."/>
            <person name="Devos D.P."/>
            <person name="Kaster A.-K."/>
            <person name="Ovreas L."/>
            <person name="Rohde M."/>
            <person name="Galperin M.Y."/>
            <person name="Jogler C."/>
        </authorList>
    </citation>
    <scope>NUCLEOTIDE SEQUENCE [LARGE SCALE GENOMIC DNA]</scope>
    <source>
        <strain evidence="4 5">Mal64</strain>
    </source>
</reference>
<evidence type="ECO:0000256" key="1">
    <source>
        <dbReference type="ARBA" id="ARBA00022729"/>
    </source>
</evidence>
<dbReference type="Proteomes" id="UP000315440">
    <property type="component" value="Unassembled WGS sequence"/>
</dbReference>
<dbReference type="OrthoDB" id="1391570at2"/>
<protein>
    <recommendedName>
        <fullName evidence="3">LamG-like jellyroll fold domain-containing protein</fullName>
    </recommendedName>
</protein>
<comment type="caution">
    <text evidence="4">The sequence shown here is derived from an EMBL/GenBank/DDBJ whole genome shotgun (WGS) entry which is preliminary data.</text>
</comment>
<evidence type="ECO:0000256" key="2">
    <source>
        <dbReference type="ARBA" id="ARBA00023157"/>
    </source>
</evidence>